<dbReference type="InterPro" id="IPR036875">
    <property type="entry name" value="Znf_CCHC_sf"/>
</dbReference>
<dbReference type="GeneID" id="111439271"/>
<dbReference type="InterPro" id="IPR032567">
    <property type="entry name" value="RTL1-rel"/>
</dbReference>
<evidence type="ECO:0000313" key="4">
    <source>
        <dbReference type="Proteomes" id="UP000504609"/>
    </source>
</evidence>
<dbReference type="GO" id="GO:0008270">
    <property type="term" value="F:zinc ion binding"/>
    <property type="evidence" value="ECO:0007669"/>
    <property type="project" value="UniProtKB-KW"/>
</dbReference>
<dbReference type="GO" id="GO:0003676">
    <property type="term" value="F:nucleic acid binding"/>
    <property type="evidence" value="ECO:0007669"/>
    <property type="project" value="InterPro"/>
</dbReference>
<dbReference type="CDD" id="cd00303">
    <property type="entry name" value="retropepsin_like"/>
    <property type="match status" value="1"/>
</dbReference>
<dbReference type="PANTHER" id="PTHR15503:SF45">
    <property type="entry name" value="RNA-DIRECTED DNA POLYMERASE HOMOLOG"/>
    <property type="match status" value="1"/>
</dbReference>
<dbReference type="Pfam" id="PF03732">
    <property type="entry name" value="Retrotrans_gag"/>
    <property type="match status" value="1"/>
</dbReference>
<keyword evidence="1" id="KW-0479">Metal-binding</keyword>
<protein>
    <submittedName>
        <fullName evidence="5">Uncharacterized protein LOC111439271</fullName>
    </submittedName>
</protein>
<dbReference type="KEGG" id="cmos:111439271"/>
<evidence type="ECO:0000259" key="3">
    <source>
        <dbReference type="PROSITE" id="PS50158"/>
    </source>
</evidence>
<dbReference type="Proteomes" id="UP000504609">
    <property type="component" value="Unplaced"/>
</dbReference>
<dbReference type="AlphaFoldDB" id="A0A6J1F351"/>
<organism evidence="4 5">
    <name type="scientific">Cucurbita moschata</name>
    <name type="common">Winter crookneck squash</name>
    <name type="synonym">Cucurbita pepo var. moschata</name>
    <dbReference type="NCBI Taxonomy" id="3662"/>
    <lineage>
        <taxon>Eukaryota</taxon>
        <taxon>Viridiplantae</taxon>
        <taxon>Streptophyta</taxon>
        <taxon>Embryophyta</taxon>
        <taxon>Tracheophyta</taxon>
        <taxon>Spermatophyta</taxon>
        <taxon>Magnoliopsida</taxon>
        <taxon>eudicotyledons</taxon>
        <taxon>Gunneridae</taxon>
        <taxon>Pentapetalae</taxon>
        <taxon>rosids</taxon>
        <taxon>fabids</taxon>
        <taxon>Cucurbitales</taxon>
        <taxon>Cucurbitaceae</taxon>
        <taxon>Cucurbiteae</taxon>
        <taxon>Cucurbita</taxon>
    </lineage>
</organism>
<feature type="region of interest" description="Disordered" evidence="2">
    <location>
        <begin position="201"/>
        <end position="223"/>
    </location>
</feature>
<reference evidence="5" key="1">
    <citation type="submission" date="2025-08" db="UniProtKB">
        <authorList>
            <consortium name="RefSeq"/>
        </authorList>
    </citation>
    <scope>IDENTIFICATION</scope>
    <source>
        <tissue evidence="5">Young leaves</tissue>
    </source>
</reference>
<dbReference type="Gene3D" id="2.40.70.10">
    <property type="entry name" value="Acid Proteases"/>
    <property type="match status" value="1"/>
</dbReference>
<dbReference type="InterPro" id="IPR021109">
    <property type="entry name" value="Peptidase_aspartic_dom_sf"/>
</dbReference>
<feature type="compositionally biased region" description="Basic and acidic residues" evidence="2">
    <location>
        <begin position="213"/>
        <end position="223"/>
    </location>
</feature>
<proteinExistence type="predicted"/>
<evidence type="ECO:0000256" key="2">
    <source>
        <dbReference type="SAM" id="MobiDB-lite"/>
    </source>
</evidence>
<keyword evidence="1" id="KW-0863">Zinc-finger</keyword>
<dbReference type="InterPro" id="IPR001878">
    <property type="entry name" value="Znf_CCHC"/>
</dbReference>
<evidence type="ECO:0000256" key="1">
    <source>
        <dbReference type="PROSITE-ProRule" id="PRU00047"/>
    </source>
</evidence>
<dbReference type="Gene3D" id="4.10.60.10">
    <property type="entry name" value="Zinc finger, CCHC-type"/>
    <property type="match status" value="1"/>
</dbReference>
<sequence>MGRGRGGRGRCLDREDSVEEPAVVMSFPPPVTPQPTQDSTTALVDALQIIIRNLSSNQQANDTVSTREAWCLWDFKWDDPQTFKGMFDDLTVAQLRSTWEIIRPGGEISWTEFKEAFAEVYYLKDIQIRKHQEFTQLTQRGRSITTYARDFAKLKCFILDLVFTDYKTTIRFVLGLDRKIRNVVEVITPTTHAAALRVARAMEGTDGSNESRSSTERQKRPRDWDDCPCVRCGKDGHLARDCPRSRTNNVGDQQRPLRIADASTQNCPPAIAYASTSKDTKNLDAAVIGTLFVLVHFALILYDSGSTHLFISTTFVSQANLVLEPLLQDFLVATLPSVDMVAAYRVRNGRIIVSGVSLDVDLMVVDMTVYDLILGMDWLAENHACIDYHMKEVIFTPPLKTRFKFKGTSLSSMPKVILMMKVKKLVQHEVWAILASVVKTKKEGLSLTTLPIVNEFSDVFPEDLPGIPPT</sequence>
<dbReference type="Pfam" id="PF08284">
    <property type="entry name" value="RVP_2"/>
    <property type="match status" value="1"/>
</dbReference>
<dbReference type="RefSeq" id="XP_022932810.1">
    <property type="nucleotide sequence ID" value="XM_023077042.1"/>
</dbReference>
<feature type="domain" description="CCHC-type" evidence="3">
    <location>
        <begin position="229"/>
        <end position="244"/>
    </location>
</feature>
<dbReference type="SMART" id="SM00343">
    <property type="entry name" value="ZnF_C2HC"/>
    <property type="match status" value="1"/>
</dbReference>
<name>A0A6J1F351_CUCMO</name>
<gene>
    <name evidence="5" type="primary">LOC111439271</name>
</gene>
<evidence type="ECO:0000313" key="5">
    <source>
        <dbReference type="RefSeq" id="XP_022932810.1"/>
    </source>
</evidence>
<accession>A0A6J1F351</accession>
<keyword evidence="4" id="KW-1185">Reference proteome</keyword>
<dbReference type="PROSITE" id="PS50158">
    <property type="entry name" value="ZF_CCHC"/>
    <property type="match status" value="1"/>
</dbReference>
<dbReference type="InterPro" id="IPR005162">
    <property type="entry name" value="Retrotrans_gag_dom"/>
</dbReference>
<dbReference type="SUPFAM" id="SSF57756">
    <property type="entry name" value="Retrovirus zinc finger-like domains"/>
    <property type="match status" value="1"/>
</dbReference>
<keyword evidence="1" id="KW-0862">Zinc</keyword>
<dbReference type="PANTHER" id="PTHR15503">
    <property type="entry name" value="LDOC1 RELATED"/>
    <property type="match status" value="1"/>
</dbReference>